<dbReference type="RefSeq" id="WP_188400975.1">
    <property type="nucleotide sequence ID" value="NZ_BMCE01000001.1"/>
</dbReference>
<evidence type="ECO:0000259" key="2">
    <source>
        <dbReference type="SMART" id="SM00849"/>
    </source>
</evidence>
<dbReference type="Proteomes" id="UP001319060">
    <property type="component" value="Unassembled WGS sequence"/>
</dbReference>
<dbReference type="InterPro" id="IPR052159">
    <property type="entry name" value="Competence_DNA_uptake"/>
</dbReference>
<dbReference type="Pfam" id="PF00753">
    <property type="entry name" value="Lactamase_B"/>
    <property type="match status" value="1"/>
</dbReference>
<sequence length="287" mass="31623">MKKPFKLFSLIAFGVSSLIYPINSSDAATKPKPMTVHFINVDQGDATYIKTPNGDDILIDAGNKGKGDEVVAYLKKQKVDDIELMISSHPDADHVGGLDEVLAAFKVEAVYAPKVSHTTQAYKDFLSAVKREKLTIKTAKADVQVALKDKSIKAKFIAPVKEYAKTDLNNWSAVLHINYNKNNFLFTGDAEAQSEKDMIAKKFISKVDVLKVGHHGSKDSSTQAFLNLAKPTYSIISVGAKNSYKHPTTETLSRLTKIKSKIYRTDQKGTIKVVSDGQKITITTEKK</sequence>
<proteinExistence type="predicted"/>
<organism evidence="3 4">
    <name type="scientific">Fictibacillus barbaricus</name>
    <dbReference type="NCBI Taxonomy" id="182136"/>
    <lineage>
        <taxon>Bacteria</taxon>
        <taxon>Bacillati</taxon>
        <taxon>Bacillota</taxon>
        <taxon>Bacilli</taxon>
        <taxon>Bacillales</taxon>
        <taxon>Fictibacillaceae</taxon>
        <taxon>Fictibacillus</taxon>
    </lineage>
</organism>
<evidence type="ECO:0000313" key="4">
    <source>
        <dbReference type="Proteomes" id="UP001319060"/>
    </source>
</evidence>
<keyword evidence="1" id="KW-0732">Signal</keyword>
<feature type="chain" id="PRO_5047486793" evidence="1">
    <location>
        <begin position="28"/>
        <end position="287"/>
    </location>
</feature>
<comment type="caution">
    <text evidence="3">The sequence shown here is derived from an EMBL/GenBank/DDBJ whole genome shotgun (WGS) entry which is preliminary data.</text>
</comment>
<accession>A0ABS2ZES0</accession>
<name>A0ABS2ZES0_9BACL</name>
<dbReference type="PANTHER" id="PTHR30619">
    <property type="entry name" value="DNA INTERNALIZATION/COMPETENCE PROTEIN COMEC/REC2"/>
    <property type="match status" value="1"/>
</dbReference>
<dbReference type="InterPro" id="IPR035681">
    <property type="entry name" value="ComA-like_MBL"/>
</dbReference>
<gene>
    <name evidence="3" type="ORF">JYA64_15285</name>
</gene>
<feature type="signal peptide" evidence="1">
    <location>
        <begin position="1"/>
        <end position="27"/>
    </location>
</feature>
<feature type="domain" description="Metallo-beta-lactamase" evidence="2">
    <location>
        <begin position="43"/>
        <end position="240"/>
    </location>
</feature>
<evidence type="ECO:0000256" key="1">
    <source>
        <dbReference type="SAM" id="SignalP"/>
    </source>
</evidence>
<dbReference type="EMBL" id="JAFHKS010000044">
    <property type="protein sequence ID" value="MBN3546670.1"/>
    <property type="molecule type" value="Genomic_DNA"/>
</dbReference>
<dbReference type="SMART" id="SM00849">
    <property type="entry name" value="Lactamase_B"/>
    <property type="match status" value="1"/>
</dbReference>
<dbReference type="InterPro" id="IPR036866">
    <property type="entry name" value="RibonucZ/Hydroxyglut_hydro"/>
</dbReference>
<dbReference type="CDD" id="cd07731">
    <property type="entry name" value="ComA-like_MBL-fold"/>
    <property type="match status" value="1"/>
</dbReference>
<evidence type="ECO:0000313" key="3">
    <source>
        <dbReference type="EMBL" id="MBN3546670.1"/>
    </source>
</evidence>
<dbReference type="PANTHER" id="PTHR30619:SF7">
    <property type="entry name" value="BETA-LACTAMASE DOMAIN PROTEIN"/>
    <property type="match status" value="1"/>
</dbReference>
<reference evidence="3 4" key="1">
    <citation type="submission" date="2021-01" db="EMBL/GenBank/DDBJ databases">
        <title>Genome Sequencing of Type Strains.</title>
        <authorList>
            <person name="Lemaire J.F."/>
            <person name="Inderbitzin P."/>
            <person name="Collins S.B."/>
            <person name="Wespe N."/>
            <person name="Knight-Connoni V."/>
        </authorList>
    </citation>
    <scope>NUCLEOTIDE SEQUENCE [LARGE SCALE GENOMIC DNA]</scope>
    <source>
        <strain evidence="3 4">DSM 14730</strain>
    </source>
</reference>
<keyword evidence="4" id="KW-1185">Reference proteome</keyword>
<dbReference type="InterPro" id="IPR001279">
    <property type="entry name" value="Metallo-B-lactamas"/>
</dbReference>
<dbReference type="Gene3D" id="3.60.15.10">
    <property type="entry name" value="Ribonuclease Z/Hydroxyacylglutathione hydrolase-like"/>
    <property type="match status" value="1"/>
</dbReference>
<dbReference type="SUPFAM" id="SSF56281">
    <property type="entry name" value="Metallo-hydrolase/oxidoreductase"/>
    <property type="match status" value="1"/>
</dbReference>
<protein>
    <submittedName>
        <fullName evidence="3">MBL fold metallo-hydrolase</fullName>
    </submittedName>
</protein>